<dbReference type="EMBL" id="FRCS01000004">
    <property type="protein sequence ID" value="SHN24498.1"/>
    <property type="molecule type" value="Genomic_DNA"/>
</dbReference>
<dbReference type="PANTHER" id="PTHR21015">
    <property type="entry name" value="UDP-N-ACETYLGLUCOSAMINE--N-ACETYLMURAMYL-(PENTAPEPTIDE) PYROPHOSPHORYL-UNDECAPRENOL N-ACETYLGLUCOSAMINE TRANSFERASE 1"/>
    <property type="match status" value="1"/>
</dbReference>
<dbReference type="InterPro" id="IPR007235">
    <property type="entry name" value="Glyco_trans_28_C"/>
</dbReference>
<sequence>MSPPLRVALVAGSDPGHVFPLVGLAAALRRRGHLPMVVVAGRWLPALRRDGFVASKLHQLSPGSHPGGVFAQLHGESARLAPILAETLRPFGPDCVVADVISPFGGYAAGLLGVPWVQLVPHPLQDPSPYLPPPGSGFTPAGSGVVPAGSGVVPAGSGFTPAGSGVVPAGSGVVPAGSGLPSAGSGVVPAGSGFAPAGSGVAPGGGVGRAPRDRVLDGLRGLRDQALYRLVSRDWQRGTVEQAVARASLGLRADGRPVARLIASVPALEPPHRDWPPDAYRVGPLEWDPATISLPLPPGSSPLVFVSASTVPGGAADLLGTAIGALPGVRIACTQFEEPDGPVPDHVVAGPGRQGPAISEASVVVSGAGHGIVAKALARGVPLVVVPGAGEQAENAAKLVRAGLGLAIPPRKLTPARLAEAVRTVLDDPGFTVRARACVPSGRAQGEVAVDVLEAVVRGRTGRVA</sequence>
<dbReference type="GO" id="GO:0016758">
    <property type="term" value="F:hexosyltransferase activity"/>
    <property type="evidence" value="ECO:0007669"/>
    <property type="project" value="InterPro"/>
</dbReference>
<accession>A0A1M7Q2S2</accession>
<evidence type="ECO:0000259" key="1">
    <source>
        <dbReference type="Pfam" id="PF04101"/>
    </source>
</evidence>
<organism evidence="2 3">
    <name type="scientific">Cryptosporangium aurantiacum</name>
    <dbReference type="NCBI Taxonomy" id="134849"/>
    <lineage>
        <taxon>Bacteria</taxon>
        <taxon>Bacillati</taxon>
        <taxon>Actinomycetota</taxon>
        <taxon>Actinomycetes</taxon>
        <taxon>Cryptosporangiales</taxon>
        <taxon>Cryptosporangiaceae</taxon>
        <taxon>Cryptosporangium</taxon>
    </lineage>
</organism>
<keyword evidence="2" id="KW-0808">Transferase</keyword>
<dbReference type="Proteomes" id="UP000184440">
    <property type="component" value="Unassembled WGS sequence"/>
</dbReference>
<dbReference type="Pfam" id="PF04101">
    <property type="entry name" value="Glyco_tran_28_C"/>
    <property type="match status" value="1"/>
</dbReference>
<dbReference type="SUPFAM" id="SSF53756">
    <property type="entry name" value="UDP-Glycosyltransferase/glycogen phosphorylase"/>
    <property type="match status" value="1"/>
</dbReference>
<proteinExistence type="predicted"/>
<dbReference type="PANTHER" id="PTHR21015:SF22">
    <property type="entry name" value="GLYCOSYLTRANSFERASE"/>
    <property type="match status" value="1"/>
</dbReference>
<dbReference type="RefSeq" id="WP_073257485.1">
    <property type="nucleotide sequence ID" value="NZ_FRCS01000004.1"/>
</dbReference>
<dbReference type="STRING" id="134849.SAMN05443668_10471"/>
<evidence type="ECO:0000313" key="2">
    <source>
        <dbReference type="EMBL" id="SHN24498.1"/>
    </source>
</evidence>
<protein>
    <submittedName>
        <fullName evidence="2">Glycosyltransferase family 28 C-terminal domain-containing protein</fullName>
    </submittedName>
</protein>
<dbReference type="OrthoDB" id="5241459at2"/>
<dbReference type="AlphaFoldDB" id="A0A1M7Q2S2"/>
<keyword evidence="3" id="KW-1185">Reference proteome</keyword>
<dbReference type="Gene3D" id="3.40.50.2000">
    <property type="entry name" value="Glycogen Phosphorylase B"/>
    <property type="match status" value="2"/>
</dbReference>
<reference evidence="2 3" key="1">
    <citation type="submission" date="2016-11" db="EMBL/GenBank/DDBJ databases">
        <authorList>
            <person name="Jaros S."/>
            <person name="Januszkiewicz K."/>
            <person name="Wedrychowicz H."/>
        </authorList>
    </citation>
    <scope>NUCLEOTIDE SEQUENCE [LARGE SCALE GENOMIC DNA]</scope>
    <source>
        <strain evidence="2 3">DSM 46144</strain>
    </source>
</reference>
<name>A0A1M7Q2S2_9ACTN</name>
<feature type="domain" description="Glycosyl transferase family 28 C-terminal" evidence="1">
    <location>
        <begin position="356"/>
        <end position="429"/>
    </location>
</feature>
<gene>
    <name evidence="2" type="ORF">SAMN05443668_10471</name>
</gene>
<evidence type="ECO:0000313" key="3">
    <source>
        <dbReference type="Proteomes" id="UP000184440"/>
    </source>
</evidence>